<dbReference type="EMBL" id="JACIJK010000012">
    <property type="protein sequence ID" value="MBB5716553.1"/>
    <property type="molecule type" value="Genomic_DNA"/>
</dbReference>
<dbReference type="PANTHER" id="PTHR42852">
    <property type="entry name" value="THIOL:DISULFIDE INTERCHANGE PROTEIN DSBE"/>
    <property type="match status" value="1"/>
</dbReference>
<keyword evidence="4" id="KW-0413">Isomerase</keyword>
<dbReference type="GO" id="GO:0016853">
    <property type="term" value="F:isomerase activity"/>
    <property type="evidence" value="ECO:0007669"/>
    <property type="project" value="UniProtKB-KW"/>
</dbReference>
<dbReference type="InterPro" id="IPR013766">
    <property type="entry name" value="Thioredoxin_domain"/>
</dbReference>
<keyword evidence="2" id="KW-0732">Signal</keyword>
<evidence type="ECO:0000259" key="3">
    <source>
        <dbReference type="PROSITE" id="PS51352"/>
    </source>
</evidence>
<proteinExistence type="predicted"/>
<feature type="chain" id="PRO_5031328894" evidence="2">
    <location>
        <begin position="23"/>
        <end position="165"/>
    </location>
</feature>
<evidence type="ECO:0000256" key="2">
    <source>
        <dbReference type="SAM" id="SignalP"/>
    </source>
</evidence>
<keyword evidence="5" id="KW-1185">Reference proteome</keyword>
<dbReference type="PANTHER" id="PTHR42852:SF17">
    <property type="entry name" value="THIOREDOXIN-LIKE PROTEIN HI_1115"/>
    <property type="match status" value="1"/>
</dbReference>
<dbReference type="InterPro" id="IPR050553">
    <property type="entry name" value="Thioredoxin_ResA/DsbE_sf"/>
</dbReference>
<protein>
    <submittedName>
        <fullName evidence="4">Thiol-disulfide isomerase/thioredoxin</fullName>
    </submittedName>
</protein>
<name>A0A7W9BG49_9SPHN</name>
<sequence length="165" mass="17906">MKRLNMVLAASIAAAAATTAPAKQPKVGQPAPPVELTLISGEKVTLESLKGQVVVLNFWATWCVPCRRELPLLDAYYRKLRDRGLRIYAITIEASAPAGMKQLFAAMAIPSVRRIKGISSVVPAVPTNIIIDRAGVVRYVKASALELDDLNRELIPLLNEHSHAS</sequence>
<reference evidence="4 5" key="1">
    <citation type="submission" date="2020-08" db="EMBL/GenBank/DDBJ databases">
        <title>Genomic Encyclopedia of Type Strains, Phase IV (KMG-IV): sequencing the most valuable type-strain genomes for metagenomic binning, comparative biology and taxonomic classification.</title>
        <authorList>
            <person name="Goeker M."/>
        </authorList>
    </citation>
    <scope>NUCLEOTIDE SEQUENCE [LARGE SCALE GENOMIC DNA]</scope>
    <source>
        <strain evidence="4 5">DSM 100044</strain>
    </source>
</reference>
<dbReference type="InterPro" id="IPR017937">
    <property type="entry name" value="Thioredoxin_CS"/>
</dbReference>
<dbReference type="SUPFAM" id="SSF52833">
    <property type="entry name" value="Thioredoxin-like"/>
    <property type="match status" value="1"/>
</dbReference>
<dbReference type="Gene3D" id="3.40.30.10">
    <property type="entry name" value="Glutaredoxin"/>
    <property type="match status" value="1"/>
</dbReference>
<dbReference type="InterPro" id="IPR000866">
    <property type="entry name" value="AhpC/TSA"/>
</dbReference>
<dbReference type="CDD" id="cd02966">
    <property type="entry name" value="TlpA_like_family"/>
    <property type="match status" value="1"/>
</dbReference>
<comment type="caution">
    <text evidence="4">The sequence shown here is derived from an EMBL/GenBank/DDBJ whole genome shotgun (WGS) entry which is preliminary data.</text>
</comment>
<feature type="signal peptide" evidence="2">
    <location>
        <begin position="1"/>
        <end position="22"/>
    </location>
</feature>
<dbReference type="PROSITE" id="PS00194">
    <property type="entry name" value="THIOREDOXIN_1"/>
    <property type="match status" value="1"/>
</dbReference>
<evidence type="ECO:0000256" key="1">
    <source>
        <dbReference type="ARBA" id="ARBA00023284"/>
    </source>
</evidence>
<accession>A0A7W9BG49</accession>
<dbReference type="GO" id="GO:0015036">
    <property type="term" value="F:disulfide oxidoreductase activity"/>
    <property type="evidence" value="ECO:0007669"/>
    <property type="project" value="UniProtKB-ARBA"/>
</dbReference>
<dbReference type="Proteomes" id="UP000546200">
    <property type="component" value="Unassembled WGS sequence"/>
</dbReference>
<gene>
    <name evidence="4" type="ORF">FHS94_003423</name>
</gene>
<dbReference type="Pfam" id="PF00578">
    <property type="entry name" value="AhpC-TSA"/>
    <property type="match status" value="1"/>
</dbReference>
<organism evidence="4 5">
    <name type="scientific">Sphingomonas aerophila</name>
    <dbReference type="NCBI Taxonomy" id="1344948"/>
    <lineage>
        <taxon>Bacteria</taxon>
        <taxon>Pseudomonadati</taxon>
        <taxon>Pseudomonadota</taxon>
        <taxon>Alphaproteobacteria</taxon>
        <taxon>Sphingomonadales</taxon>
        <taxon>Sphingomonadaceae</taxon>
        <taxon>Sphingomonas</taxon>
    </lineage>
</organism>
<dbReference type="InterPro" id="IPR036249">
    <property type="entry name" value="Thioredoxin-like_sf"/>
</dbReference>
<evidence type="ECO:0000313" key="5">
    <source>
        <dbReference type="Proteomes" id="UP000546200"/>
    </source>
</evidence>
<feature type="domain" description="Thioredoxin" evidence="3">
    <location>
        <begin position="25"/>
        <end position="159"/>
    </location>
</feature>
<dbReference type="PROSITE" id="PS51352">
    <property type="entry name" value="THIOREDOXIN_2"/>
    <property type="match status" value="1"/>
</dbReference>
<evidence type="ECO:0000313" key="4">
    <source>
        <dbReference type="EMBL" id="MBB5716553.1"/>
    </source>
</evidence>
<keyword evidence="1" id="KW-0676">Redox-active center</keyword>
<dbReference type="GO" id="GO:0016209">
    <property type="term" value="F:antioxidant activity"/>
    <property type="evidence" value="ECO:0007669"/>
    <property type="project" value="InterPro"/>
</dbReference>
<dbReference type="AlphaFoldDB" id="A0A7W9BG49"/>